<dbReference type="CDD" id="cd02966">
    <property type="entry name" value="TlpA_like_family"/>
    <property type="match status" value="1"/>
</dbReference>
<dbReference type="InterPro" id="IPR013766">
    <property type="entry name" value="Thioredoxin_domain"/>
</dbReference>
<keyword evidence="1" id="KW-0812">Transmembrane</keyword>
<evidence type="ECO:0000313" key="4">
    <source>
        <dbReference type="Proteomes" id="UP000782610"/>
    </source>
</evidence>
<evidence type="ECO:0000256" key="1">
    <source>
        <dbReference type="SAM" id="Phobius"/>
    </source>
</evidence>
<dbReference type="Proteomes" id="UP000782610">
    <property type="component" value="Unassembled WGS sequence"/>
</dbReference>
<feature type="domain" description="Thioredoxin" evidence="2">
    <location>
        <begin position="59"/>
        <end position="207"/>
    </location>
</feature>
<keyword evidence="1" id="KW-1133">Transmembrane helix</keyword>
<dbReference type="PANTHER" id="PTHR42852">
    <property type="entry name" value="THIOL:DISULFIDE INTERCHANGE PROTEIN DSBE"/>
    <property type="match status" value="1"/>
</dbReference>
<organism evidence="3 4">
    <name type="scientific">Devosia nanyangense</name>
    <dbReference type="NCBI Taxonomy" id="1228055"/>
    <lineage>
        <taxon>Bacteria</taxon>
        <taxon>Pseudomonadati</taxon>
        <taxon>Pseudomonadota</taxon>
        <taxon>Alphaproteobacteria</taxon>
        <taxon>Hyphomicrobiales</taxon>
        <taxon>Devosiaceae</taxon>
        <taxon>Devosia</taxon>
    </lineage>
</organism>
<protein>
    <submittedName>
        <fullName evidence="3">TlpA family protein disulfide reductase</fullName>
    </submittedName>
</protein>
<keyword evidence="1" id="KW-0472">Membrane</keyword>
<dbReference type="PROSITE" id="PS51352">
    <property type="entry name" value="THIOREDOXIN_2"/>
    <property type="match status" value="1"/>
</dbReference>
<dbReference type="GO" id="GO:0016491">
    <property type="term" value="F:oxidoreductase activity"/>
    <property type="evidence" value="ECO:0007669"/>
    <property type="project" value="InterPro"/>
</dbReference>
<dbReference type="InterPro" id="IPR050553">
    <property type="entry name" value="Thioredoxin_ResA/DsbE_sf"/>
</dbReference>
<accession>A0A933L639</accession>
<evidence type="ECO:0000259" key="2">
    <source>
        <dbReference type="PROSITE" id="PS51352"/>
    </source>
</evidence>
<proteinExistence type="predicted"/>
<feature type="transmembrane region" description="Helical" evidence="1">
    <location>
        <begin position="6"/>
        <end position="24"/>
    </location>
</feature>
<reference evidence="3" key="1">
    <citation type="submission" date="2020-07" db="EMBL/GenBank/DDBJ databases">
        <title>Huge and variable diversity of episymbiotic CPR bacteria and DPANN archaea in groundwater ecosystems.</title>
        <authorList>
            <person name="He C.Y."/>
            <person name="Keren R."/>
            <person name="Whittaker M."/>
            <person name="Farag I.F."/>
            <person name="Doudna J."/>
            <person name="Cate J.H.D."/>
            <person name="Banfield J.F."/>
        </authorList>
    </citation>
    <scope>NUCLEOTIDE SEQUENCE</scope>
    <source>
        <strain evidence="3">NC_groundwater_1586_Pr3_B-0.1um_66_15</strain>
    </source>
</reference>
<dbReference type="Pfam" id="PF08534">
    <property type="entry name" value="Redoxin"/>
    <property type="match status" value="1"/>
</dbReference>
<comment type="caution">
    <text evidence="3">The sequence shown here is derived from an EMBL/GenBank/DDBJ whole genome shotgun (WGS) entry which is preliminary data.</text>
</comment>
<dbReference type="EMBL" id="JACRAF010000061">
    <property type="protein sequence ID" value="MBI4923760.1"/>
    <property type="molecule type" value="Genomic_DNA"/>
</dbReference>
<dbReference type="InterPro" id="IPR036249">
    <property type="entry name" value="Thioredoxin-like_sf"/>
</dbReference>
<dbReference type="PANTHER" id="PTHR42852:SF13">
    <property type="entry name" value="PROTEIN DIPZ"/>
    <property type="match status" value="1"/>
</dbReference>
<dbReference type="SUPFAM" id="SSF52833">
    <property type="entry name" value="Thioredoxin-like"/>
    <property type="match status" value="1"/>
</dbReference>
<evidence type="ECO:0000313" key="3">
    <source>
        <dbReference type="EMBL" id="MBI4923760.1"/>
    </source>
</evidence>
<dbReference type="Gene3D" id="3.40.30.10">
    <property type="entry name" value="Glutaredoxin"/>
    <property type="match status" value="1"/>
</dbReference>
<gene>
    <name evidence="3" type="ORF">HY834_18640</name>
</gene>
<dbReference type="AlphaFoldDB" id="A0A933L639"/>
<name>A0A933L639_9HYPH</name>
<sequence>MTPRRVVYAALFSAAVAIAITFWVGNAGLLKANECSPQPLAAQVIDAAATGQLAALNATATGRGYSAMAFTDAAGKPVTLKDFAGKTLLVNFWASWCIPCRAEMPGLDTLAAAQNSDSFMVLPINLDLGSGGLGKAKKFLAEGGWTNLPLYADPSFEAFKQLQVAAVATGLPSSLLIDRKGCEIGVLQGPAVWDSPEGIRVIEALKAL</sequence>
<dbReference type="InterPro" id="IPR013740">
    <property type="entry name" value="Redoxin"/>
</dbReference>